<dbReference type="NCBIfam" id="TIGR01891">
    <property type="entry name" value="amidohydrolases"/>
    <property type="match status" value="1"/>
</dbReference>
<dbReference type="SUPFAM" id="SSF53187">
    <property type="entry name" value="Zn-dependent exopeptidases"/>
    <property type="match status" value="1"/>
</dbReference>
<dbReference type="SUPFAM" id="SSF55031">
    <property type="entry name" value="Bacterial exopeptidase dimerisation domain"/>
    <property type="match status" value="1"/>
</dbReference>
<sequence length="486" mass="51932">MTTADLTSIDTWVEQNAEKTADIANQIWDLSEMRFIEFKSSEILQNYLSDHGFTIETGIAGMKTAFRASWTNGEGPTIGFLGEFDALAGVSQKAGLDHPEPRDEVQSGHACGHNQLGSASATAAIAATKAMQESGLTGTIEFYACPAEEGGSGKTFMAREGVFANTDVFLTWHPMSITTAWTSPTTANVQATFRFHGTAAHAAQSPWLGRSALDAVELMNVGVNYLREHIVPDARVHYAVTNTGGKSPNVVQANAEVLYLVRAGKVETANEIYERVQNIAKGAALMTGTEVEVIFEKACSEYMPNPTITQVVADELEKVGAPVWSEEEKDLAARIKANYGEGEISQHIKQALDFTGGEDPNGMIAEDTAANVLSEIVLPYTGKGKIIGGSTDVGDVSKNAPTAQLTLTGMPVGTGMHSWQVVSVGRTSMAHKGAKVASKVMGRTALRLLQDPELVAQAKKEYNDAMGGKAYECPIPEGIEPKPFEG</sequence>
<gene>
    <name evidence="2" type="ORF">GCM10007359_00420</name>
</gene>
<accession>A0A917IMN6</accession>
<evidence type="ECO:0000313" key="3">
    <source>
        <dbReference type="Proteomes" id="UP000600171"/>
    </source>
</evidence>
<reference evidence="2 3" key="1">
    <citation type="journal article" date="2014" name="Int. J. Syst. Evol. Microbiol.">
        <title>Complete genome sequence of Corynebacterium casei LMG S-19264T (=DSM 44701T), isolated from a smear-ripened cheese.</title>
        <authorList>
            <consortium name="US DOE Joint Genome Institute (JGI-PGF)"/>
            <person name="Walter F."/>
            <person name="Albersmeier A."/>
            <person name="Kalinowski J."/>
            <person name="Ruckert C."/>
        </authorList>
    </citation>
    <scope>NUCLEOTIDE SEQUENCE [LARGE SCALE GENOMIC DNA]</scope>
    <source>
        <strain evidence="2 3">CCM 8669</strain>
    </source>
</reference>
<dbReference type="PANTHER" id="PTHR30575">
    <property type="entry name" value="PEPTIDASE M20"/>
    <property type="match status" value="1"/>
</dbReference>
<evidence type="ECO:0000313" key="2">
    <source>
        <dbReference type="EMBL" id="GGH56379.1"/>
    </source>
</evidence>
<name>A0A917IMN6_9MICC</name>
<dbReference type="GO" id="GO:0071713">
    <property type="term" value="F:para-aminobenzoyl-glutamate hydrolase activity"/>
    <property type="evidence" value="ECO:0007669"/>
    <property type="project" value="TreeGrafter"/>
</dbReference>
<keyword evidence="3" id="KW-1185">Reference proteome</keyword>
<dbReference type="Gene3D" id="3.30.70.360">
    <property type="match status" value="1"/>
</dbReference>
<dbReference type="RefSeq" id="WP_188358342.1">
    <property type="nucleotide sequence ID" value="NZ_BMDC01000001.1"/>
</dbReference>
<dbReference type="Pfam" id="PF07687">
    <property type="entry name" value="M20_dimer"/>
    <property type="match status" value="1"/>
</dbReference>
<comment type="caution">
    <text evidence="2">The sequence shown here is derived from an EMBL/GenBank/DDBJ whole genome shotgun (WGS) entry which is preliminary data.</text>
</comment>
<dbReference type="InterPro" id="IPR036264">
    <property type="entry name" value="Bact_exopeptidase_dim_dom"/>
</dbReference>
<dbReference type="GO" id="GO:0005737">
    <property type="term" value="C:cytoplasm"/>
    <property type="evidence" value="ECO:0007669"/>
    <property type="project" value="TreeGrafter"/>
</dbReference>
<protein>
    <submittedName>
        <fullName evidence="2">Peptidase M20</fullName>
    </submittedName>
</protein>
<dbReference type="GO" id="GO:0016805">
    <property type="term" value="F:dipeptidase activity"/>
    <property type="evidence" value="ECO:0007669"/>
    <property type="project" value="TreeGrafter"/>
</dbReference>
<dbReference type="FunFam" id="3.30.70.360:FF:000004">
    <property type="entry name" value="Peptidase M20 domain-containing protein 2"/>
    <property type="match status" value="1"/>
</dbReference>
<dbReference type="PIRSF" id="PIRSF037227">
    <property type="entry name" value="Aminobenzoyl-glu_utiliz_pB"/>
    <property type="match status" value="1"/>
</dbReference>
<dbReference type="GO" id="GO:0046657">
    <property type="term" value="P:folic acid catabolic process"/>
    <property type="evidence" value="ECO:0007669"/>
    <property type="project" value="TreeGrafter"/>
</dbReference>
<evidence type="ECO:0000259" key="1">
    <source>
        <dbReference type="Pfam" id="PF07687"/>
    </source>
</evidence>
<dbReference type="InterPro" id="IPR011650">
    <property type="entry name" value="Peptidase_M20_dimer"/>
</dbReference>
<dbReference type="EMBL" id="BMDC01000001">
    <property type="protein sequence ID" value="GGH56379.1"/>
    <property type="molecule type" value="Genomic_DNA"/>
</dbReference>
<dbReference type="InterPro" id="IPR017145">
    <property type="entry name" value="Aminobenzoyl-glu_utiliz_pB"/>
</dbReference>
<organism evidence="2 3">
    <name type="scientific">Rothia aerolata</name>
    <dbReference type="NCBI Taxonomy" id="1812262"/>
    <lineage>
        <taxon>Bacteria</taxon>
        <taxon>Bacillati</taxon>
        <taxon>Actinomycetota</taxon>
        <taxon>Actinomycetes</taxon>
        <taxon>Micrococcales</taxon>
        <taxon>Micrococcaceae</taxon>
        <taxon>Rothia</taxon>
    </lineage>
</organism>
<dbReference type="Gene3D" id="3.40.630.10">
    <property type="entry name" value="Zn peptidases"/>
    <property type="match status" value="1"/>
</dbReference>
<dbReference type="PANTHER" id="PTHR30575:SF0">
    <property type="entry name" value="XAA-ARG DIPEPTIDASE"/>
    <property type="match status" value="1"/>
</dbReference>
<proteinExistence type="predicted"/>
<dbReference type="InterPro" id="IPR017439">
    <property type="entry name" value="Amidohydrolase"/>
</dbReference>
<dbReference type="AlphaFoldDB" id="A0A917IMN6"/>
<dbReference type="Proteomes" id="UP000600171">
    <property type="component" value="Unassembled WGS sequence"/>
</dbReference>
<dbReference type="InterPro" id="IPR052030">
    <property type="entry name" value="Peptidase_M20/M20A_hydrolases"/>
</dbReference>
<feature type="domain" description="Peptidase M20 dimerisation" evidence="1">
    <location>
        <begin position="190"/>
        <end position="282"/>
    </location>
</feature>